<dbReference type="InterPro" id="IPR039564">
    <property type="entry name" value="Peptidase_C39-like"/>
</dbReference>
<dbReference type="SUPFAM" id="SSF69360">
    <property type="entry name" value="Cell wall binding repeat"/>
    <property type="match status" value="1"/>
</dbReference>
<dbReference type="RefSeq" id="WP_223418248.1">
    <property type="nucleotide sequence ID" value="NZ_JAIPME010000002.1"/>
</dbReference>
<name>A0ABS7SXM9_9FIRM</name>
<protein>
    <submittedName>
        <fullName evidence="3">C39 family peptidase</fullName>
    </submittedName>
</protein>
<dbReference type="Gene3D" id="2.10.270.10">
    <property type="entry name" value="Cholin Binding"/>
    <property type="match status" value="2"/>
</dbReference>
<comment type="caution">
    <text evidence="3">The sequence shown here is derived from an EMBL/GenBank/DDBJ whole genome shotgun (WGS) entry which is preliminary data.</text>
</comment>
<dbReference type="Proteomes" id="UP000734271">
    <property type="component" value="Unassembled WGS sequence"/>
</dbReference>
<evidence type="ECO:0000313" key="3">
    <source>
        <dbReference type="EMBL" id="MBZ2386303.1"/>
    </source>
</evidence>
<evidence type="ECO:0000259" key="2">
    <source>
        <dbReference type="Pfam" id="PF13529"/>
    </source>
</evidence>
<evidence type="ECO:0000256" key="1">
    <source>
        <dbReference type="SAM" id="SignalP"/>
    </source>
</evidence>
<feature type="domain" description="Peptidase C39-like" evidence="2">
    <location>
        <begin position="283"/>
        <end position="411"/>
    </location>
</feature>
<feature type="signal peptide" evidence="1">
    <location>
        <begin position="1"/>
        <end position="23"/>
    </location>
</feature>
<keyword evidence="1" id="KW-0732">Signal</keyword>
<keyword evidence="4" id="KW-1185">Reference proteome</keyword>
<dbReference type="Pfam" id="PF13529">
    <property type="entry name" value="Peptidase_C39_2"/>
    <property type="match status" value="1"/>
</dbReference>
<reference evidence="3 4" key="1">
    <citation type="submission" date="2021-08" db="EMBL/GenBank/DDBJ databases">
        <title>FDA dAtabase for Regulatory Grade micrObial Sequences (FDA-ARGOS): Supporting development and validation of Infectious Disease Dx tests.</title>
        <authorList>
            <person name="Sproer C."/>
            <person name="Gronow S."/>
            <person name="Severitt S."/>
            <person name="Schroder I."/>
            <person name="Tallon L."/>
            <person name="Sadzewicz L."/>
            <person name="Zhao X."/>
            <person name="Boylan J."/>
            <person name="Ott S."/>
            <person name="Bowen H."/>
            <person name="Vavikolanu K."/>
            <person name="Hazen T."/>
            <person name="Aluvathingal J."/>
            <person name="Nadendla S."/>
            <person name="Lowell S."/>
            <person name="Myers T."/>
            <person name="Yan Y."/>
            <person name="Sichtig H."/>
        </authorList>
    </citation>
    <scope>NUCLEOTIDE SEQUENCE [LARGE SCALE GENOMIC DNA]</scope>
    <source>
        <strain evidence="3 4">FDAARGOS_1460</strain>
    </source>
</reference>
<feature type="chain" id="PRO_5046701165" evidence="1">
    <location>
        <begin position="24"/>
        <end position="437"/>
    </location>
</feature>
<sequence>MKKNLFILSLVVSAVLGINSALAAEEVVYYDTTSLDIIFEKYPDLNHKNKNAKKLEDKKPIKNESESPNGVILTDSYHYKEDGSLAKGLIDTGEARRYFDKETGQMVKNKKIENENVFVDADGEAHYIGWDYYKGKLGYYDPEKGYAKGLKTIDNITYGFDEDGSIFRKQNRVFDGMNFYFNNYGEATKTDGPYPKGWLGDKYYFEDGKPAEGLVTIDGKKYAFHERSLNLLRNVNKVFDHKMYWINEKGEAIYKYKVNHAYLSRGTGGKFKPGFSQNLMRKTPYFSQTDKRWADKPYSLGTMANLGCGPTVMAMVLNRKLNTNDIYPTNTMAVARDYSSRDGTDWQYFIEGVEAYDLKSYDIPIHKEAFIQALKDNPIVIRVGPGTFINAGHYMVVDSYKNGSFLINDPMNMKKTTQENIPWSRLRSEVTVAWEIK</sequence>
<accession>A0ABS7SXM9</accession>
<evidence type="ECO:0000313" key="4">
    <source>
        <dbReference type="Proteomes" id="UP000734271"/>
    </source>
</evidence>
<gene>
    <name evidence="3" type="ORF">K8P03_03180</name>
</gene>
<proteinExistence type="predicted"/>
<dbReference type="EMBL" id="JAIPME010000002">
    <property type="protein sequence ID" value="MBZ2386303.1"/>
    <property type="molecule type" value="Genomic_DNA"/>
</dbReference>
<dbReference type="Gene3D" id="3.90.70.10">
    <property type="entry name" value="Cysteine proteinases"/>
    <property type="match status" value="1"/>
</dbReference>
<organism evidence="3 4">
    <name type="scientific">Anaerococcus murdochii</name>
    <dbReference type="NCBI Taxonomy" id="411577"/>
    <lineage>
        <taxon>Bacteria</taxon>
        <taxon>Bacillati</taxon>
        <taxon>Bacillota</taxon>
        <taxon>Tissierellia</taxon>
        <taxon>Tissierellales</taxon>
        <taxon>Peptoniphilaceae</taxon>
        <taxon>Anaerococcus</taxon>
    </lineage>
</organism>